<dbReference type="Proteomes" id="UP000759273">
    <property type="component" value="Unassembled WGS sequence"/>
</dbReference>
<dbReference type="GO" id="GO:0046872">
    <property type="term" value="F:metal ion binding"/>
    <property type="evidence" value="ECO:0007669"/>
    <property type="project" value="UniProtKB-KW"/>
</dbReference>
<gene>
    <name evidence="7" type="ORF">KHY36_08580</name>
</gene>
<evidence type="ECO:0000256" key="4">
    <source>
        <dbReference type="ARBA" id="ARBA00022801"/>
    </source>
</evidence>
<evidence type="ECO:0000256" key="5">
    <source>
        <dbReference type="ARBA" id="ARBA00022833"/>
    </source>
</evidence>
<evidence type="ECO:0000256" key="1">
    <source>
        <dbReference type="ARBA" id="ARBA00006247"/>
    </source>
</evidence>
<accession>A0A943D9R4</accession>
<reference evidence="7" key="1">
    <citation type="submission" date="2021-02" db="EMBL/GenBank/DDBJ databases">
        <title>Infant gut strain persistence is associated with maternal origin, phylogeny, and functional potential including surface adhesion and iron acquisition.</title>
        <authorList>
            <person name="Lou Y.C."/>
        </authorList>
    </citation>
    <scope>NUCLEOTIDE SEQUENCE</scope>
    <source>
        <strain evidence="7">L3_101_000M1_dasL3_101_000M1_concoct_87</strain>
    </source>
</reference>
<keyword evidence="5" id="KW-0862">Zinc</keyword>
<keyword evidence="3" id="KW-0479">Metal-binding</keyword>
<proteinExistence type="inferred from homology"/>
<evidence type="ECO:0000256" key="2">
    <source>
        <dbReference type="ARBA" id="ARBA00022670"/>
    </source>
</evidence>
<feature type="domain" description="Peptidase M20 dimerisation" evidence="6">
    <location>
        <begin position="231"/>
        <end position="379"/>
    </location>
</feature>
<comment type="similarity">
    <text evidence="1">Belongs to the peptidase M20A family.</text>
</comment>
<dbReference type="EMBL" id="JAGZGG010000019">
    <property type="protein sequence ID" value="MBS5332567.1"/>
    <property type="molecule type" value="Genomic_DNA"/>
</dbReference>
<protein>
    <submittedName>
        <fullName evidence="7">M20/M25/M40 family metallo-hydrolase</fullName>
    </submittedName>
</protein>
<organism evidence="7 8">
    <name type="scientific">Subdoligranulum variabile</name>
    <dbReference type="NCBI Taxonomy" id="214851"/>
    <lineage>
        <taxon>Bacteria</taxon>
        <taxon>Bacillati</taxon>
        <taxon>Bacillota</taxon>
        <taxon>Clostridia</taxon>
        <taxon>Eubacteriales</taxon>
        <taxon>Oscillospiraceae</taxon>
        <taxon>Subdoligranulum</taxon>
    </lineage>
</organism>
<dbReference type="GO" id="GO:0006508">
    <property type="term" value="P:proteolysis"/>
    <property type="evidence" value="ECO:0007669"/>
    <property type="project" value="UniProtKB-KW"/>
</dbReference>
<evidence type="ECO:0000259" key="6">
    <source>
        <dbReference type="Pfam" id="PF07687"/>
    </source>
</evidence>
<dbReference type="Gene3D" id="3.40.630.10">
    <property type="entry name" value="Zn peptidases"/>
    <property type="match status" value="1"/>
</dbReference>
<evidence type="ECO:0000313" key="7">
    <source>
        <dbReference type="EMBL" id="MBS5332567.1"/>
    </source>
</evidence>
<dbReference type="AlphaFoldDB" id="A0A943D9R4"/>
<dbReference type="InterPro" id="IPR011650">
    <property type="entry name" value="Peptidase_M20_dimer"/>
</dbReference>
<dbReference type="Pfam" id="PF07687">
    <property type="entry name" value="M20_dimer"/>
    <property type="match status" value="1"/>
</dbReference>
<dbReference type="InterPro" id="IPR002933">
    <property type="entry name" value="Peptidase_M20"/>
</dbReference>
<dbReference type="Gene3D" id="3.30.70.360">
    <property type="match status" value="1"/>
</dbReference>
<name>A0A943D9R4_9FIRM</name>
<dbReference type="GO" id="GO:0008233">
    <property type="term" value="F:peptidase activity"/>
    <property type="evidence" value="ECO:0007669"/>
    <property type="project" value="UniProtKB-KW"/>
</dbReference>
<dbReference type="PANTHER" id="PTHR45962">
    <property type="entry name" value="N-FATTY-ACYL-AMINO ACID SYNTHASE/HYDROLASE PM20D1"/>
    <property type="match status" value="1"/>
</dbReference>
<dbReference type="Gene3D" id="1.10.150.900">
    <property type="match status" value="1"/>
</dbReference>
<keyword evidence="2" id="KW-0645">Protease</keyword>
<evidence type="ECO:0000313" key="8">
    <source>
        <dbReference type="Proteomes" id="UP000759273"/>
    </source>
</evidence>
<sequence>MIVLWLILAVVVMLAAVVLVRTARFTPGAAPAVPEGEETIDRDKAVENLRTLIRCRTVSNTNHALEDDAEFEKLINTLPTLYPNVFKTCKFERLEDRGLLFTWFGKEHTEPTVLMAHYDVVDVDEAGWKKPPFEGVLEDGVLWGRGALDTKVTFNGVLTAADKLIGEGYTPAQDIYFAFSGGEEVNGLGAVHIVDWFEANHITPALVVDEGGAVVEDVFPGVKQPCGLIGIAEKGMLNVEYKVKSGGGHASAPKPHSPLVALSEACTKIESHPFKAHVTKPVAEMFDTLGRYSNVTYRMIFANLWLFGGVLDSICRKSGGELNALMRTTVAFTQAKGSAGRNVIPPEATLISNLRLNPEDTMDSALAYLKETINDPAVEITKLEGMNPSRISETNCPAWDKVASAVAGTWKGCLVAPYLMVQCSDSRHYGRISDHVYRFSAMDLTAEERGTLHGNNERIRVETVGRAVEFYVRLMRQC</sequence>
<keyword evidence="4" id="KW-0378">Hydrolase</keyword>
<dbReference type="InterPro" id="IPR047177">
    <property type="entry name" value="Pept_M20A"/>
</dbReference>
<comment type="caution">
    <text evidence="7">The sequence shown here is derived from an EMBL/GenBank/DDBJ whole genome shotgun (WGS) entry which is preliminary data.</text>
</comment>
<dbReference type="PANTHER" id="PTHR45962:SF1">
    <property type="entry name" value="N-FATTY-ACYL-AMINO ACID SYNTHASE_HYDROLASE PM20D1"/>
    <property type="match status" value="1"/>
</dbReference>
<dbReference type="SUPFAM" id="SSF53187">
    <property type="entry name" value="Zn-dependent exopeptidases"/>
    <property type="match status" value="1"/>
</dbReference>
<evidence type="ECO:0000256" key="3">
    <source>
        <dbReference type="ARBA" id="ARBA00022723"/>
    </source>
</evidence>
<dbReference type="InterPro" id="IPR036264">
    <property type="entry name" value="Bact_exopeptidase_dim_dom"/>
</dbReference>
<dbReference type="SUPFAM" id="SSF55031">
    <property type="entry name" value="Bacterial exopeptidase dimerisation domain"/>
    <property type="match status" value="1"/>
</dbReference>
<dbReference type="Pfam" id="PF01546">
    <property type="entry name" value="Peptidase_M20"/>
    <property type="match status" value="1"/>
</dbReference>